<dbReference type="Proteomes" id="UP000321960">
    <property type="component" value="Unassembled WGS sequence"/>
</dbReference>
<gene>
    <name evidence="2" type="ORF">GCM10007888_17700</name>
    <name evidence="1" type="ORF">MOX02_14440</name>
</gene>
<name>A0A512J0B2_9HYPH</name>
<reference evidence="2" key="1">
    <citation type="journal article" date="2014" name="Int. J. Syst. Evol. Microbiol.">
        <title>Complete genome of a new Firmicutes species belonging to the dominant human colonic microbiota ('Ruminococcus bicirculans') reveals two chromosomes and a selective capacity to utilize plant glucans.</title>
        <authorList>
            <consortium name="NISC Comparative Sequencing Program"/>
            <person name="Wegmann U."/>
            <person name="Louis P."/>
            <person name="Goesmann A."/>
            <person name="Henrissat B."/>
            <person name="Duncan S.H."/>
            <person name="Flint H.J."/>
        </authorList>
    </citation>
    <scope>NUCLEOTIDE SEQUENCE</scope>
    <source>
        <strain evidence="2">NBRC 107715</strain>
    </source>
</reference>
<evidence type="ECO:0000313" key="1">
    <source>
        <dbReference type="EMBL" id="GEP03406.1"/>
    </source>
</evidence>
<protein>
    <submittedName>
        <fullName evidence="1">Uncharacterized protein</fullName>
    </submittedName>
</protein>
<accession>A0A512J0B2</accession>
<dbReference type="RefSeq" id="WP_280525310.1">
    <property type="nucleotide sequence ID" value="NZ_BJZU01000021.1"/>
</dbReference>
<evidence type="ECO:0000313" key="3">
    <source>
        <dbReference type="Proteomes" id="UP000321960"/>
    </source>
</evidence>
<keyword evidence="4" id="KW-1185">Reference proteome</keyword>
<dbReference type="EMBL" id="BJZU01000021">
    <property type="protein sequence ID" value="GEP03406.1"/>
    <property type="molecule type" value="Genomic_DNA"/>
</dbReference>
<dbReference type="EMBL" id="BSPK01000021">
    <property type="protein sequence ID" value="GLS63389.1"/>
    <property type="molecule type" value="Genomic_DNA"/>
</dbReference>
<dbReference type="Proteomes" id="UP001156856">
    <property type="component" value="Unassembled WGS sequence"/>
</dbReference>
<proteinExistence type="predicted"/>
<dbReference type="AlphaFoldDB" id="A0A512J0B2"/>
<reference evidence="2" key="4">
    <citation type="submission" date="2023-01" db="EMBL/GenBank/DDBJ databases">
        <title>Draft genome sequence of Methylobacterium oxalidis strain NBRC 107715.</title>
        <authorList>
            <person name="Sun Q."/>
            <person name="Mori K."/>
        </authorList>
    </citation>
    <scope>NUCLEOTIDE SEQUENCE</scope>
    <source>
        <strain evidence="2">NBRC 107715</strain>
    </source>
</reference>
<sequence>MNVEVREAPEPGAVRRRRFRWGLKEVSGALGDLGTFLPHIIGA</sequence>
<reference evidence="1 3" key="3">
    <citation type="submission" date="2019-07" db="EMBL/GenBank/DDBJ databases">
        <title>Whole genome shotgun sequence of Methylobacterium oxalidis NBRC 107715.</title>
        <authorList>
            <person name="Hosoyama A."/>
            <person name="Uohara A."/>
            <person name="Ohji S."/>
            <person name="Ichikawa N."/>
        </authorList>
    </citation>
    <scope>NUCLEOTIDE SEQUENCE [LARGE SCALE GENOMIC DNA]</scope>
    <source>
        <strain evidence="1 3">NBRC 107715</strain>
    </source>
</reference>
<evidence type="ECO:0000313" key="2">
    <source>
        <dbReference type="EMBL" id="GLS63389.1"/>
    </source>
</evidence>
<comment type="caution">
    <text evidence="1">The sequence shown here is derived from an EMBL/GenBank/DDBJ whole genome shotgun (WGS) entry which is preliminary data.</text>
</comment>
<reference evidence="4" key="2">
    <citation type="journal article" date="2019" name="Int. J. Syst. Evol. Microbiol.">
        <title>The Global Catalogue of Microorganisms (GCM) 10K type strain sequencing project: providing services to taxonomists for standard genome sequencing and annotation.</title>
        <authorList>
            <consortium name="The Broad Institute Genomics Platform"/>
            <consortium name="The Broad Institute Genome Sequencing Center for Infectious Disease"/>
            <person name="Wu L."/>
            <person name="Ma J."/>
        </authorList>
    </citation>
    <scope>NUCLEOTIDE SEQUENCE [LARGE SCALE GENOMIC DNA]</scope>
    <source>
        <strain evidence="4">NBRC 107715</strain>
    </source>
</reference>
<organism evidence="1 3">
    <name type="scientific">Methylobacterium oxalidis</name>
    <dbReference type="NCBI Taxonomy" id="944322"/>
    <lineage>
        <taxon>Bacteria</taxon>
        <taxon>Pseudomonadati</taxon>
        <taxon>Pseudomonadota</taxon>
        <taxon>Alphaproteobacteria</taxon>
        <taxon>Hyphomicrobiales</taxon>
        <taxon>Methylobacteriaceae</taxon>
        <taxon>Methylobacterium</taxon>
    </lineage>
</organism>
<evidence type="ECO:0000313" key="4">
    <source>
        <dbReference type="Proteomes" id="UP001156856"/>
    </source>
</evidence>